<gene>
    <name evidence="1" type="ORF">PQR01_20285</name>
</gene>
<keyword evidence="2" id="KW-1185">Reference proteome</keyword>
<dbReference type="EMBL" id="JAQQDW010000041">
    <property type="protein sequence ID" value="MFM0105757.1"/>
    <property type="molecule type" value="Genomic_DNA"/>
</dbReference>
<accession>A0ACC7NE65</accession>
<name>A0ACC7NE65_9BURK</name>
<protein>
    <submittedName>
        <fullName evidence="1">Uncharacterized protein</fullName>
    </submittedName>
</protein>
<evidence type="ECO:0000313" key="1">
    <source>
        <dbReference type="EMBL" id="MFM0105757.1"/>
    </source>
</evidence>
<comment type="caution">
    <text evidence="1">The sequence shown here is derived from an EMBL/GenBank/DDBJ whole genome shotgun (WGS) entry which is preliminary data.</text>
</comment>
<dbReference type="Proteomes" id="UP001629235">
    <property type="component" value="Unassembled WGS sequence"/>
</dbReference>
<evidence type="ECO:0000313" key="2">
    <source>
        <dbReference type="Proteomes" id="UP001629235"/>
    </source>
</evidence>
<organism evidence="1 2">
    <name type="scientific">Paraburkholderia rhynchosiae</name>
    <dbReference type="NCBI Taxonomy" id="487049"/>
    <lineage>
        <taxon>Bacteria</taxon>
        <taxon>Pseudomonadati</taxon>
        <taxon>Pseudomonadota</taxon>
        <taxon>Betaproteobacteria</taxon>
        <taxon>Burkholderiales</taxon>
        <taxon>Burkholderiaceae</taxon>
        <taxon>Paraburkholderia</taxon>
    </lineage>
</organism>
<proteinExistence type="predicted"/>
<reference evidence="1 2" key="1">
    <citation type="journal article" date="2024" name="Chem. Sci.">
        <title>Discovery of megapolipeptins by genome mining of a Burkholderiales bacteria collection.</title>
        <authorList>
            <person name="Paulo B.S."/>
            <person name="Recchia M.J.J."/>
            <person name="Lee S."/>
            <person name="Fergusson C.H."/>
            <person name="Romanowski S.B."/>
            <person name="Hernandez A."/>
            <person name="Krull N."/>
            <person name="Liu D.Y."/>
            <person name="Cavanagh H."/>
            <person name="Bos A."/>
            <person name="Gray C.A."/>
            <person name="Murphy B.T."/>
            <person name="Linington R.G."/>
            <person name="Eustaquio A.S."/>
        </authorList>
    </citation>
    <scope>NUCLEOTIDE SEQUENCE [LARGE SCALE GENOMIC DNA]</scope>
    <source>
        <strain evidence="1 2">RL18-126-BIB-B</strain>
    </source>
</reference>
<sequence length="60" mass="6161">MIRTALSNTVAVASMIAAAASFASVLAPVAGHFDTHLLGLALISSALLALPPHARRRPSR</sequence>